<dbReference type="EMBL" id="SGXM01000001">
    <property type="protein sequence ID" value="RZT42773.1"/>
    <property type="molecule type" value="Genomic_DNA"/>
</dbReference>
<dbReference type="PROSITE" id="PS51257">
    <property type="entry name" value="PROKAR_LIPOPROTEIN"/>
    <property type="match status" value="1"/>
</dbReference>
<accession>A0A4Q7S8V0</accession>
<evidence type="ECO:0000313" key="4">
    <source>
        <dbReference type="EMBL" id="RZT42773.1"/>
    </source>
</evidence>
<keyword evidence="5" id="KW-1185">Reference proteome</keyword>
<evidence type="ECO:0000256" key="1">
    <source>
        <dbReference type="ARBA" id="ARBA00004370"/>
    </source>
</evidence>
<dbReference type="AlphaFoldDB" id="A0A4Q7S8V0"/>
<dbReference type="Pfam" id="PF05433">
    <property type="entry name" value="Rick_17kDa_Anti"/>
    <property type="match status" value="1"/>
</dbReference>
<dbReference type="GO" id="GO:0019867">
    <property type="term" value="C:outer membrane"/>
    <property type="evidence" value="ECO:0007669"/>
    <property type="project" value="InterPro"/>
</dbReference>
<proteinExistence type="predicted"/>
<comment type="caution">
    <text evidence="4">The sequence shown here is derived from an EMBL/GenBank/DDBJ whole genome shotgun (WGS) entry which is preliminary data.</text>
</comment>
<evidence type="ECO:0000259" key="3">
    <source>
        <dbReference type="Pfam" id="PF05433"/>
    </source>
</evidence>
<dbReference type="PANTHER" id="PTHR35603:SF2">
    <property type="entry name" value="OUTER MEMBRANE LIPOPROTEIN"/>
    <property type="match status" value="1"/>
</dbReference>
<gene>
    <name evidence="4" type="ORF">EV147_1816</name>
</gene>
<organism evidence="4 5">
    <name type="scientific">Cupriavidus agavae</name>
    <dbReference type="NCBI Taxonomy" id="1001822"/>
    <lineage>
        <taxon>Bacteria</taxon>
        <taxon>Pseudomonadati</taxon>
        <taxon>Pseudomonadota</taxon>
        <taxon>Betaproteobacteria</taxon>
        <taxon>Burkholderiales</taxon>
        <taxon>Burkholderiaceae</taxon>
        <taxon>Cupriavidus</taxon>
    </lineage>
</organism>
<sequence length="181" mass="18545">MLNQRNTQHQEQRRPWLALGGLGALALVAGLAGCAQPGYGGYGNYNAAPQQQPTGYQQPGSVYQAPQGSVFTGRVESIEPIQTTQGSSGILGTVIGGAAGGLLGHQIGGGRGQTAATIVGAVGGAVAGNQIEKRTGSNTQTVYRVNVRLDDGRVATVTQSNLGNLRVGDRARVANDMATPY</sequence>
<name>A0A4Q7S8V0_9BURK</name>
<dbReference type="Proteomes" id="UP000291078">
    <property type="component" value="Unassembled WGS sequence"/>
</dbReference>
<feature type="domain" description="Glycine zipper 2TM" evidence="3">
    <location>
        <begin position="91"/>
        <end position="132"/>
    </location>
</feature>
<dbReference type="PANTHER" id="PTHR35603">
    <property type="match status" value="1"/>
</dbReference>
<dbReference type="OrthoDB" id="5954224at2"/>
<dbReference type="RefSeq" id="WP_130390739.1">
    <property type="nucleotide sequence ID" value="NZ_SGXM01000001.1"/>
</dbReference>
<keyword evidence="2" id="KW-0472">Membrane</keyword>
<comment type="subcellular location">
    <subcellularLocation>
        <location evidence="1">Membrane</location>
    </subcellularLocation>
</comment>
<protein>
    <submittedName>
        <fullName evidence="4">Outer membrane lipoprotein SlyB</fullName>
    </submittedName>
</protein>
<dbReference type="InterPro" id="IPR051407">
    <property type="entry name" value="Bact_OM_lipoprot/Surf_antigen"/>
</dbReference>
<evidence type="ECO:0000313" key="5">
    <source>
        <dbReference type="Proteomes" id="UP000291078"/>
    </source>
</evidence>
<keyword evidence="4" id="KW-0449">Lipoprotein</keyword>
<evidence type="ECO:0000256" key="2">
    <source>
        <dbReference type="ARBA" id="ARBA00023136"/>
    </source>
</evidence>
<dbReference type="InterPro" id="IPR008816">
    <property type="entry name" value="Gly_zipper_2TM_dom"/>
</dbReference>
<reference evidence="4 5" key="1">
    <citation type="journal article" date="2015" name="Stand. Genomic Sci.">
        <title>Genomic Encyclopedia of Bacterial and Archaeal Type Strains, Phase III: the genomes of soil and plant-associated and newly described type strains.</title>
        <authorList>
            <person name="Whitman W.B."/>
            <person name="Woyke T."/>
            <person name="Klenk H.P."/>
            <person name="Zhou Y."/>
            <person name="Lilburn T.G."/>
            <person name="Beck B.J."/>
            <person name="De Vos P."/>
            <person name="Vandamme P."/>
            <person name="Eisen J.A."/>
            <person name="Garrity G."/>
            <person name="Hugenholtz P."/>
            <person name="Kyrpides N.C."/>
        </authorList>
    </citation>
    <scope>NUCLEOTIDE SEQUENCE [LARGE SCALE GENOMIC DNA]</scope>
    <source>
        <strain evidence="4 5">ASC-9842</strain>
    </source>
</reference>